<dbReference type="PANTHER" id="PTHR33175">
    <property type="entry name" value="DNA-BINDING PROTEIN HU"/>
    <property type="match status" value="1"/>
</dbReference>
<dbReference type="Pfam" id="PF00216">
    <property type="entry name" value="Bac_DNA_binding"/>
    <property type="match status" value="1"/>
</dbReference>
<dbReference type="AlphaFoldDB" id="A0A1M6B376"/>
<dbReference type="GO" id="GO:0010467">
    <property type="term" value="P:gene expression"/>
    <property type="evidence" value="ECO:0007669"/>
    <property type="project" value="UniProtKB-ARBA"/>
</dbReference>
<dbReference type="GO" id="GO:0006270">
    <property type="term" value="P:DNA replication initiation"/>
    <property type="evidence" value="ECO:0007669"/>
    <property type="project" value="UniProtKB-ARBA"/>
</dbReference>
<reference evidence="5 6" key="1">
    <citation type="submission" date="2016-11" db="EMBL/GenBank/DDBJ databases">
        <authorList>
            <person name="Jaros S."/>
            <person name="Januszkiewicz K."/>
            <person name="Wedrychowicz H."/>
        </authorList>
    </citation>
    <scope>NUCLEOTIDE SEQUENCE [LARGE SCALE GENOMIC DNA]</scope>
    <source>
        <strain evidence="5 6">CGMCC 4.5723</strain>
    </source>
</reference>
<evidence type="ECO:0000256" key="1">
    <source>
        <dbReference type="ARBA" id="ARBA00010529"/>
    </source>
</evidence>
<organism evidence="5 6">
    <name type="scientific">Nocardiopsis flavescens</name>
    <dbReference type="NCBI Taxonomy" id="758803"/>
    <lineage>
        <taxon>Bacteria</taxon>
        <taxon>Bacillati</taxon>
        <taxon>Actinomycetota</taxon>
        <taxon>Actinomycetes</taxon>
        <taxon>Streptosporangiales</taxon>
        <taxon>Nocardiopsidaceae</taxon>
        <taxon>Nocardiopsis</taxon>
    </lineage>
</organism>
<dbReference type="Gene3D" id="4.10.520.10">
    <property type="entry name" value="IHF-like DNA-binding proteins"/>
    <property type="match status" value="1"/>
</dbReference>
<accession>A0A1M6B376</accession>
<dbReference type="FunFam" id="4.10.520.10:FF:000001">
    <property type="entry name" value="DNA-binding protein HU"/>
    <property type="match status" value="1"/>
</dbReference>
<dbReference type="PRINTS" id="PR01727">
    <property type="entry name" value="DNABINDINGHU"/>
</dbReference>
<evidence type="ECO:0000313" key="5">
    <source>
        <dbReference type="EMBL" id="SHI43165.1"/>
    </source>
</evidence>
<protein>
    <submittedName>
        <fullName evidence="5">DNA-binding protein HU-beta</fullName>
    </submittedName>
</protein>
<evidence type="ECO:0000256" key="4">
    <source>
        <dbReference type="RuleBase" id="RU003939"/>
    </source>
</evidence>
<name>A0A1M6B376_9ACTN</name>
<dbReference type="EMBL" id="FQZK01000001">
    <property type="protein sequence ID" value="SHI43165.1"/>
    <property type="molecule type" value="Genomic_DNA"/>
</dbReference>
<dbReference type="InterPro" id="IPR010992">
    <property type="entry name" value="IHF-like_DNA-bd_dom_sf"/>
</dbReference>
<dbReference type="GO" id="GO:1990103">
    <property type="term" value="C:DnaA-HU complex"/>
    <property type="evidence" value="ECO:0007669"/>
    <property type="project" value="UniProtKB-ARBA"/>
</dbReference>
<dbReference type="PROSITE" id="PS00045">
    <property type="entry name" value="HISTONE_LIKE"/>
    <property type="match status" value="1"/>
</dbReference>
<dbReference type="SMART" id="SM00411">
    <property type="entry name" value="BHL"/>
    <property type="match status" value="1"/>
</dbReference>
<dbReference type="GO" id="GO:0042802">
    <property type="term" value="F:identical protein binding"/>
    <property type="evidence" value="ECO:0007669"/>
    <property type="project" value="UniProtKB-ARBA"/>
</dbReference>
<dbReference type="GO" id="GO:0030527">
    <property type="term" value="F:structural constituent of chromatin"/>
    <property type="evidence" value="ECO:0007669"/>
    <property type="project" value="InterPro"/>
</dbReference>
<dbReference type="InterPro" id="IPR020816">
    <property type="entry name" value="Histone-like_DNA-bd_CS"/>
</dbReference>
<proteinExistence type="inferred from homology"/>
<dbReference type="InterPro" id="IPR000119">
    <property type="entry name" value="Hist_DNA-bd"/>
</dbReference>
<dbReference type="Proteomes" id="UP000184452">
    <property type="component" value="Unassembled WGS sequence"/>
</dbReference>
<keyword evidence="6" id="KW-1185">Reference proteome</keyword>
<dbReference type="GO" id="GO:0030261">
    <property type="term" value="P:chromosome condensation"/>
    <property type="evidence" value="ECO:0007669"/>
    <property type="project" value="UniProtKB-KW"/>
</dbReference>
<keyword evidence="2" id="KW-0226">DNA condensation</keyword>
<dbReference type="GO" id="GO:0005829">
    <property type="term" value="C:cytosol"/>
    <property type="evidence" value="ECO:0007669"/>
    <property type="project" value="TreeGrafter"/>
</dbReference>
<dbReference type="OrthoDB" id="9799835at2"/>
<dbReference type="GO" id="GO:1990178">
    <property type="term" value="C:HU-DNA complex"/>
    <property type="evidence" value="ECO:0007669"/>
    <property type="project" value="UniProtKB-ARBA"/>
</dbReference>
<sequence length="90" mass="9294">MNKSELIDTIAETADLPKAQAAKALDATIAAITGALKQGDDVTLVGFGTFEVRDRAARTGRNPQTGAEIKIAAARVPAFKAGKGLKDAVN</sequence>
<keyword evidence="3 5" id="KW-0238">DNA-binding</keyword>
<dbReference type="SUPFAM" id="SSF47729">
    <property type="entry name" value="IHF-like DNA-binding proteins"/>
    <property type="match status" value="1"/>
</dbReference>
<comment type="similarity">
    <text evidence="1 4">Belongs to the bacterial histone-like protein family.</text>
</comment>
<evidence type="ECO:0000313" key="6">
    <source>
        <dbReference type="Proteomes" id="UP000184452"/>
    </source>
</evidence>
<evidence type="ECO:0000256" key="2">
    <source>
        <dbReference type="ARBA" id="ARBA00023067"/>
    </source>
</evidence>
<evidence type="ECO:0000256" key="3">
    <source>
        <dbReference type="ARBA" id="ARBA00023125"/>
    </source>
</evidence>
<gene>
    <name evidence="5" type="ORF">SAMN05421803_101202</name>
</gene>
<dbReference type="CDD" id="cd13831">
    <property type="entry name" value="HU"/>
    <property type="match status" value="1"/>
</dbReference>
<dbReference type="GO" id="GO:0003677">
    <property type="term" value="F:DNA binding"/>
    <property type="evidence" value="ECO:0007669"/>
    <property type="project" value="UniProtKB-KW"/>
</dbReference>
<dbReference type="PANTHER" id="PTHR33175:SF3">
    <property type="entry name" value="DNA-BINDING PROTEIN HU-BETA"/>
    <property type="match status" value="1"/>
</dbReference>
<dbReference type="STRING" id="758803.SAMN05421803_101202"/>